<comment type="caution">
    <text evidence="1">The sequence shown here is derived from an EMBL/GenBank/DDBJ whole genome shotgun (WGS) entry which is preliminary data.</text>
</comment>
<evidence type="ECO:0000313" key="1">
    <source>
        <dbReference type="EMBL" id="MCM2577954.1"/>
    </source>
</evidence>
<reference evidence="1" key="1">
    <citation type="journal article" date="2023" name="Int. J. Syst. Evol. Microbiol.">
        <title>Streptomyces meridianus sp. nov. isolated from brackish water of the Tagus estuary in Alcochete, Portugal.</title>
        <authorList>
            <person name="Santos J.D.N."/>
            <person name="Klimek D."/>
            <person name="Calusinska M."/>
            <person name="Lobo Da Cunha A."/>
            <person name="Catita J."/>
            <person name="Goncalves H."/>
            <person name="Gonzalez I."/>
            <person name="Reyes F."/>
            <person name="Lage O.M."/>
        </authorList>
    </citation>
    <scope>NUCLEOTIDE SEQUENCE</scope>
    <source>
        <strain evidence="1">MTZ3.1</strain>
    </source>
</reference>
<evidence type="ECO:0000313" key="2">
    <source>
        <dbReference type="Proteomes" id="UP001167160"/>
    </source>
</evidence>
<protein>
    <submittedName>
        <fullName evidence="1">Uncharacterized protein</fullName>
    </submittedName>
</protein>
<accession>A0ABT0X848</accession>
<proteinExistence type="predicted"/>
<keyword evidence="2" id="KW-1185">Reference proteome</keyword>
<name>A0ABT0X848_9ACTN</name>
<dbReference type="EMBL" id="JAMQGM010000023">
    <property type="protein sequence ID" value="MCM2577954.1"/>
    <property type="molecule type" value="Genomic_DNA"/>
</dbReference>
<dbReference type="RefSeq" id="WP_251413541.1">
    <property type="nucleotide sequence ID" value="NZ_JAMQGM010000023.1"/>
</dbReference>
<sequence>MTVHDVAPRLPAPAALRRLCRSLAMLDAILCPDRNFRYHFFDAHRIPGQEAAWMSNGSGDEYAVLFSASGVCLLGFDHESPLTPYARNDLSVWPGVIDDVPETFRPFVESAKDEWGTPAVTACLWRETGDDAWRHGAVDVPTDVEDGAEYLFELLIDPTPDAFQRFAQDYYEVPVDLTAVAHVYASEPLTDHVMKSLNPRLALADLADDVHAIDYPCAAPGTD</sequence>
<dbReference type="Proteomes" id="UP001167160">
    <property type="component" value="Unassembled WGS sequence"/>
</dbReference>
<organism evidence="1 2">
    <name type="scientific">Streptomyces meridianus</name>
    <dbReference type="NCBI Taxonomy" id="2938945"/>
    <lineage>
        <taxon>Bacteria</taxon>
        <taxon>Bacillati</taxon>
        <taxon>Actinomycetota</taxon>
        <taxon>Actinomycetes</taxon>
        <taxon>Kitasatosporales</taxon>
        <taxon>Streptomycetaceae</taxon>
        <taxon>Streptomyces</taxon>
    </lineage>
</organism>
<gene>
    <name evidence="1" type="ORF">M1E25_11390</name>
</gene>